<accession>D3QAX7</accession>
<dbReference type="OrthoDB" id="4495998at2"/>
<reference evidence="1 2" key="1">
    <citation type="journal article" date="2009" name="Stand. Genomic Sci.">
        <title>Complete genome sequence of Stackebrandtia nassauensis type strain (LLR-40K-21).</title>
        <authorList>
            <person name="Munk C."/>
            <person name="Lapidus A."/>
            <person name="Copeland A."/>
            <person name="Jando M."/>
            <person name="Mayilraj S."/>
            <person name="Glavina Del Rio T."/>
            <person name="Nolan M."/>
            <person name="Chen F."/>
            <person name="Lucas S."/>
            <person name="Tice H."/>
            <person name="Cheng J.F."/>
            <person name="Han C."/>
            <person name="Detter J.C."/>
            <person name="Bruce D."/>
            <person name="Goodwin L."/>
            <person name="Chain P."/>
            <person name="Pitluck S."/>
            <person name="Goker M."/>
            <person name="Ovchinikova G."/>
            <person name="Pati A."/>
            <person name="Ivanova N."/>
            <person name="Mavromatis K."/>
            <person name="Chen A."/>
            <person name="Palaniappan K."/>
            <person name="Land M."/>
            <person name="Hauser L."/>
            <person name="Chang Y.J."/>
            <person name="Jeffries C.D."/>
            <person name="Bristow J."/>
            <person name="Eisen J.A."/>
            <person name="Markowitz V."/>
            <person name="Hugenholtz P."/>
            <person name="Kyrpides N.C."/>
            <person name="Klenk H.P."/>
        </authorList>
    </citation>
    <scope>NUCLEOTIDE SEQUENCE [LARGE SCALE GENOMIC DNA]</scope>
    <source>
        <strain evidence="2">DSM 44728 / CIP 108903 / NRRL B-16338 / NBRC 102104 / LLR-40K-21</strain>
    </source>
</reference>
<evidence type="ECO:0000313" key="1">
    <source>
        <dbReference type="EMBL" id="ADD44773.1"/>
    </source>
</evidence>
<dbReference type="KEGG" id="sna:Snas_5138"/>
<protein>
    <submittedName>
        <fullName evidence="1">Uncharacterized protein</fullName>
    </submittedName>
</protein>
<dbReference type="EMBL" id="CP001778">
    <property type="protein sequence ID" value="ADD44773.1"/>
    <property type="molecule type" value="Genomic_DNA"/>
</dbReference>
<evidence type="ECO:0000313" key="2">
    <source>
        <dbReference type="Proteomes" id="UP000000844"/>
    </source>
</evidence>
<organism evidence="1 2">
    <name type="scientific">Stackebrandtia nassauensis (strain DSM 44728 / CIP 108903 / NRRL B-16338 / NBRC 102104 / LLR-40K-21)</name>
    <dbReference type="NCBI Taxonomy" id="446470"/>
    <lineage>
        <taxon>Bacteria</taxon>
        <taxon>Bacillati</taxon>
        <taxon>Actinomycetota</taxon>
        <taxon>Actinomycetes</taxon>
        <taxon>Glycomycetales</taxon>
        <taxon>Glycomycetaceae</taxon>
        <taxon>Stackebrandtia</taxon>
    </lineage>
</organism>
<dbReference type="HOGENOM" id="CLU_927207_0_0_11"/>
<proteinExistence type="predicted"/>
<sequence length="300" mass="31568">MKVRKEFDEATAAHRAAAGHLERARALLPKHGKAPVTDRQRALVTRLAQAALAATPGWLGHRLTGAMPGVPLGEADAAQPLSVRVGECRLDDDHRFPAVVNLLGTGHLAVDADATDPRAMSLLRSVPLRLLAARPSETLNVSFVDCCLDGEVFAPFGPLVEAGLAPEVATGEIGLAGVLDTAEAHLDHARRRGGAAADLPERLVVIAGLPPEPGAVTARLANLIASGPEARLHLVLADARVRPNRSGTRTTHVSLSGDRATVAGIPLPVRVDAEPEPELITELCGRLAANRQWVIEDDLT</sequence>
<name>D3QAX7_STANL</name>
<dbReference type="RefSeq" id="WP_013020344.1">
    <property type="nucleotide sequence ID" value="NC_013947.1"/>
</dbReference>
<keyword evidence="2" id="KW-1185">Reference proteome</keyword>
<dbReference type="STRING" id="446470.Snas_5138"/>
<dbReference type="eggNOG" id="COG1674">
    <property type="taxonomic scope" value="Bacteria"/>
</dbReference>
<gene>
    <name evidence="1" type="ordered locus">Snas_5138</name>
</gene>
<dbReference type="AlphaFoldDB" id="D3QAX7"/>
<dbReference type="Proteomes" id="UP000000844">
    <property type="component" value="Chromosome"/>
</dbReference>